<dbReference type="InterPro" id="IPR001478">
    <property type="entry name" value="PDZ"/>
</dbReference>
<feature type="non-terminal residue" evidence="4">
    <location>
        <position position="1"/>
    </location>
</feature>
<keyword evidence="2" id="KW-0812">Transmembrane</keyword>
<keyword evidence="2" id="KW-1133">Transmembrane helix</keyword>
<evidence type="ECO:0000256" key="1">
    <source>
        <dbReference type="SAM" id="MobiDB-lite"/>
    </source>
</evidence>
<proteinExistence type="predicted"/>
<feature type="region of interest" description="Disordered" evidence="1">
    <location>
        <begin position="205"/>
        <end position="240"/>
    </location>
</feature>
<evidence type="ECO:0000313" key="5">
    <source>
        <dbReference type="Proteomes" id="UP001530377"/>
    </source>
</evidence>
<organism evidence="4 5">
    <name type="scientific">Cyclostephanos tholiformis</name>
    <dbReference type="NCBI Taxonomy" id="382380"/>
    <lineage>
        <taxon>Eukaryota</taxon>
        <taxon>Sar</taxon>
        <taxon>Stramenopiles</taxon>
        <taxon>Ochrophyta</taxon>
        <taxon>Bacillariophyta</taxon>
        <taxon>Coscinodiscophyceae</taxon>
        <taxon>Thalassiosirophycidae</taxon>
        <taxon>Stephanodiscales</taxon>
        <taxon>Stephanodiscaceae</taxon>
        <taxon>Cyclostephanos</taxon>
    </lineage>
</organism>
<dbReference type="Gene3D" id="2.30.42.10">
    <property type="match status" value="1"/>
</dbReference>
<dbReference type="EMBL" id="JALLPB020000342">
    <property type="protein sequence ID" value="KAL3810275.1"/>
    <property type="molecule type" value="Genomic_DNA"/>
</dbReference>
<feature type="region of interest" description="Disordered" evidence="1">
    <location>
        <begin position="428"/>
        <end position="514"/>
    </location>
</feature>
<feature type="compositionally biased region" description="Low complexity" evidence="1">
    <location>
        <begin position="567"/>
        <end position="591"/>
    </location>
</feature>
<gene>
    <name evidence="4" type="ORF">ACHAXA_008643</name>
</gene>
<dbReference type="PANTHER" id="PTHR38909:SF1">
    <property type="entry name" value="G PROTEIN GAMMA DOMAIN-CONTAINING PROTEIN"/>
    <property type="match status" value="1"/>
</dbReference>
<feature type="transmembrane region" description="Helical" evidence="2">
    <location>
        <begin position="169"/>
        <end position="195"/>
    </location>
</feature>
<dbReference type="AlphaFoldDB" id="A0ABD3RB98"/>
<dbReference type="SMART" id="SM00228">
    <property type="entry name" value="PDZ"/>
    <property type="match status" value="1"/>
</dbReference>
<feature type="compositionally biased region" description="Low complexity" evidence="1">
    <location>
        <begin position="484"/>
        <end position="501"/>
    </location>
</feature>
<dbReference type="InterPro" id="IPR011990">
    <property type="entry name" value="TPR-like_helical_dom_sf"/>
</dbReference>
<feature type="region of interest" description="Disordered" evidence="1">
    <location>
        <begin position="567"/>
        <end position="598"/>
    </location>
</feature>
<name>A0ABD3RB98_9STRA</name>
<dbReference type="Proteomes" id="UP001530377">
    <property type="component" value="Unassembled WGS sequence"/>
</dbReference>
<feature type="compositionally biased region" description="Polar residues" evidence="1">
    <location>
        <begin position="434"/>
        <end position="448"/>
    </location>
</feature>
<comment type="caution">
    <text evidence="4">The sequence shown here is derived from an EMBL/GenBank/DDBJ whole genome shotgun (WGS) entry which is preliminary data.</text>
</comment>
<feature type="compositionally biased region" description="Basic and acidic residues" evidence="1">
    <location>
        <begin position="205"/>
        <end position="232"/>
    </location>
</feature>
<feature type="domain" description="PDZ" evidence="3">
    <location>
        <begin position="358"/>
        <end position="430"/>
    </location>
</feature>
<evidence type="ECO:0000313" key="4">
    <source>
        <dbReference type="EMBL" id="KAL3810275.1"/>
    </source>
</evidence>
<reference evidence="4 5" key="1">
    <citation type="submission" date="2024-10" db="EMBL/GenBank/DDBJ databases">
        <title>Updated reference genomes for cyclostephanoid diatoms.</title>
        <authorList>
            <person name="Roberts W.R."/>
            <person name="Alverson A.J."/>
        </authorList>
    </citation>
    <scope>NUCLEOTIDE SEQUENCE [LARGE SCALE GENOMIC DNA]</scope>
    <source>
        <strain evidence="4 5">AJA228-03</strain>
    </source>
</reference>
<accession>A0ABD3RB98</accession>
<dbReference type="Gene3D" id="1.25.40.10">
    <property type="entry name" value="Tetratricopeptide repeat domain"/>
    <property type="match status" value="1"/>
</dbReference>
<keyword evidence="2" id="KW-0472">Membrane</keyword>
<dbReference type="SUPFAM" id="SSF50156">
    <property type="entry name" value="PDZ domain-like"/>
    <property type="match status" value="1"/>
</dbReference>
<dbReference type="PANTHER" id="PTHR38909">
    <property type="entry name" value="G PROTEIN GAMMA DOMAIN-CONTAINING PROTEIN"/>
    <property type="match status" value="1"/>
</dbReference>
<protein>
    <recommendedName>
        <fullName evidence="3">PDZ domain-containing protein</fullName>
    </recommendedName>
</protein>
<sequence>ATSFHIATGLTVTLYGIANIEDRSDWEGTTSNFFGGVYDVERPGGIIDVSIVVTATTEVRRIGGGATGAAASGGRRRLQSGGGVGGDDEIAVVVTYDQETWYDNDDPYWVPDDDFLFLPLSTVTRRDEYIGSLKALGGYEDLTNVSEISYASDDGGGGDGTDDNDVDGFWTTGAIIGIAVGGSVALLIAIVAGVVRYNSDRYNDRNDRVIDGDRVPSEVTDHRSSGRQHQDSRTWNSFSSSGVGPMAGLSTSSPSLNESSSYYENRTVGTTDYDYAAAYGGMGGDGDAAGWSLSDAGGTLGSRTTRLTGADDAMREEDAPLTTTIPNSGNTVFSEDPTFDQVYEDIREIIIDVYAPAGKLGVVIDTPNDSAPTIHAVKETSPIVDKVRVGDKLVAVDDEDVRAMTAMKVSKLISKKGNNPSRKLTIIRHESGEGQAQATRTTPTGGVQSSMSSMSSPGKRDARHRSHRRDGSIDEEVDAFLLRSTSSPPSSSGDDAGPSSSLLHHPAPAPDPSMPAIARCRALASMRAWGDMLRVSNDALHGRDVAGDARGVGACYAELLTTVAVASPPSSSSSATGTTSSSSSSSSSSASIFSVTDADGPQRDACELISLRFVAQTRLRRHADVAKDVAALGLLMPCPPPPPGRRTPAAACNDGLPPWVPFGLRIFAAHQLQYGDGSSDATDALYALRDRAVRTEYWNTAGMEIWRATIDNTLVNAHIRKREWRLALWSLDELIGGLEFGVKREVEWWCSQLGSEEISASDAERSRMGDIITAAARVELLSRQLLILLQSGAISAADAIQEDVRRHATEFHSLSSIPPPPPNTTALVRMIRESALTRQVPVRRWINEGLLLFARNKYTEAATCFRDALNQQRQLDLIVFSPTLQSHPAGCPMWKDLTSPTLGFDAAPSLTVECLNNLSLCHLYSGNMQLAVQELEGLIREDPCLYLTEAVAFNLCTLYELGLDGEECARKKQLLHRVAKRFHLHDVSVESFRLG</sequence>
<dbReference type="InterPro" id="IPR036034">
    <property type="entry name" value="PDZ_sf"/>
</dbReference>
<evidence type="ECO:0000259" key="3">
    <source>
        <dbReference type="SMART" id="SM00228"/>
    </source>
</evidence>
<dbReference type="SUPFAM" id="SSF48452">
    <property type="entry name" value="TPR-like"/>
    <property type="match status" value="1"/>
</dbReference>
<keyword evidence="5" id="KW-1185">Reference proteome</keyword>
<evidence type="ECO:0000256" key="2">
    <source>
        <dbReference type="SAM" id="Phobius"/>
    </source>
</evidence>